<dbReference type="NCBIfam" id="TIGR00787">
    <property type="entry name" value="dctP"/>
    <property type="match status" value="1"/>
</dbReference>
<gene>
    <name evidence="3" type="ORF">KL86APRO_10871</name>
</gene>
<dbReference type="GO" id="GO:0055085">
    <property type="term" value="P:transmembrane transport"/>
    <property type="evidence" value="ECO:0007669"/>
    <property type="project" value="InterPro"/>
</dbReference>
<dbReference type="Gene3D" id="3.40.190.170">
    <property type="entry name" value="Bacterial extracellular solute-binding protein, family 7"/>
    <property type="match status" value="1"/>
</dbReference>
<dbReference type="InterPro" id="IPR038404">
    <property type="entry name" value="TRAP_DctP_sf"/>
</dbReference>
<reference evidence="3" key="1">
    <citation type="submission" date="2016-04" db="EMBL/GenBank/DDBJ databases">
        <authorList>
            <person name="Evans L.H."/>
            <person name="Alamgir A."/>
            <person name="Owens N."/>
            <person name="Weber N.D."/>
            <person name="Virtaneva K."/>
            <person name="Barbian K."/>
            <person name="Babar A."/>
            <person name="Rosenke K."/>
        </authorList>
    </citation>
    <scope>NUCLEOTIDE SEQUENCE</scope>
    <source>
        <strain evidence="3">86</strain>
    </source>
</reference>
<protein>
    <submittedName>
        <fullName evidence="3">TRAP dicarboxylate transporter, DctP subunit</fullName>
    </submittedName>
</protein>
<dbReference type="CDD" id="cd13671">
    <property type="entry name" value="PBP2_TRAP_SBP_like_3"/>
    <property type="match status" value="1"/>
</dbReference>
<sequence>MIRFNAKALATTALVAVAVLGSASAASAADKIVFRSADTHVADYPTVKAVEYMSEILAKETNGRLSIKVFPASQLGEEKDTIEQTQLGVLDLNRVNLVPLNNIIPLTQVPSLPFLFTSVEHAQRVLDGPIGDEILASFADKDLIGLAFYDSGARSFYNMKKPIHTPDDMKGMKIRVQQSDLMVGMVRALGANATPMPFGEVYSGLQTGAIDGAENNWPSYYSTRHFEVAKYYSLTQHLMVPEALMMSKKTWDKLSKDDQKLVRDAAKKSALKMHELWAAMEKVAHEAVTKGGSQINEVDKAPFIKAMQPVYDQFVTDPKMKDMVARIRATK</sequence>
<dbReference type="PIRSF" id="PIRSF006470">
    <property type="entry name" value="DctB"/>
    <property type="match status" value="1"/>
</dbReference>
<dbReference type="InterPro" id="IPR004682">
    <property type="entry name" value="TRAP_DctP"/>
</dbReference>
<dbReference type="AlphaFoldDB" id="A0A212JDI4"/>
<feature type="chain" id="PRO_5012419847" evidence="2">
    <location>
        <begin position="29"/>
        <end position="331"/>
    </location>
</feature>
<dbReference type="GO" id="GO:0030246">
    <property type="term" value="F:carbohydrate binding"/>
    <property type="evidence" value="ECO:0007669"/>
    <property type="project" value="TreeGrafter"/>
</dbReference>
<accession>A0A212JDI4</accession>
<dbReference type="NCBIfam" id="NF037995">
    <property type="entry name" value="TRAP_S1"/>
    <property type="match status" value="1"/>
</dbReference>
<proteinExistence type="predicted"/>
<dbReference type="PANTHER" id="PTHR33376:SF2">
    <property type="entry name" value="DICARBOXYLATE-BINDING PERIPLASMIC PROTEIN"/>
    <property type="match status" value="1"/>
</dbReference>
<dbReference type="PANTHER" id="PTHR33376">
    <property type="match status" value="1"/>
</dbReference>
<evidence type="ECO:0000313" key="3">
    <source>
        <dbReference type="EMBL" id="SBV97335.1"/>
    </source>
</evidence>
<dbReference type="InterPro" id="IPR018389">
    <property type="entry name" value="DctP_fam"/>
</dbReference>
<evidence type="ECO:0000256" key="2">
    <source>
        <dbReference type="SAM" id="SignalP"/>
    </source>
</evidence>
<organism evidence="3">
    <name type="scientific">uncultured Alphaproteobacteria bacterium</name>
    <dbReference type="NCBI Taxonomy" id="91750"/>
    <lineage>
        <taxon>Bacteria</taxon>
        <taxon>Pseudomonadati</taxon>
        <taxon>Pseudomonadota</taxon>
        <taxon>Alphaproteobacteria</taxon>
        <taxon>environmental samples</taxon>
    </lineage>
</organism>
<dbReference type="GO" id="GO:0030288">
    <property type="term" value="C:outer membrane-bounded periplasmic space"/>
    <property type="evidence" value="ECO:0007669"/>
    <property type="project" value="InterPro"/>
</dbReference>
<evidence type="ECO:0000256" key="1">
    <source>
        <dbReference type="ARBA" id="ARBA00022729"/>
    </source>
</evidence>
<feature type="signal peptide" evidence="2">
    <location>
        <begin position="1"/>
        <end position="28"/>
    </location>
</feature>
<dbReference type="FunFam" id="3.40.190.170:FF:000001">
    <property type="entry name" value="TRAP dicarboxylate transporter, DctP subunit"/>
    <property type="match status" value="1"/>
</dbReference>
<dbReference type="Pfam" id="PF03480">
    <property type="entry name" value="DctP"/>
    <property type="match status" value="1"/>
</dbReference>
<name>A0A212JDI4_9PROT</name>
<keyword evidence="1 2" id="KW-0732">Signal</keyword>
<dbReference type="EMBL" id="FLUO01000001">
    <property type="protein sequence ID" value="SBV97335.1"/>
    <property type="molecule type" value="Genomic_DNA"/>
</dbReference>